<dbReference type="EMBL" id="LYXU01000001">
    <property type="protein sequence ID" value="OBS28323.1"/>
    <property type="molecule type" value="Genomic_DNA"/>
</dbReference>
<comment type="caution">
    <text evidence="1">The sequence shown here is derived from an EMBL/GenBank/DDBJ whole genome shotgun (WGS) entry which is preliminary data.</text>
</comment>
<proteinExistence type="predicted"/>
<organism evidence="1 2">
    <name type="scientific">Fusarium poae</name>
    <dbReference type="NCBI Taxonomy" id="36050"/>
    <lineage>
        <taxon>Eukaryota</taxon>
        <taxon>Fungi</taxon>
        <taxon>Dikarya</taxon>
        <taxon>Ascomycota</taxon>
        <taxon>Pezizomycotina</taxon>
        <taxon>Sordariomycetes</taxon>
        <taxon>Hypocreomycetidae</taxon>
        <taxon>Hypocreales</taxon>
        <taxon>Nectriaceae</taxon>
        <taxon>Fusarium</taxon>
    </lineage>
</organism>
<protein>
    <recommendedName>
        <fullName evidence="3">HNH nuclease domain-containing protein</fullName>
    </recommendedName>
</protein>
<dbReference type="OMA" id="TICSANE"/>
<accession>A0A1B8B6G4</accession>
<keyword evidence="2" id="KW-1185">Reference proteome</keyword>
<evidence type="ECO:0008006" key="3">
    <source>
        <dbReference type="Google" id="ProtNLM"/>
    </source>
</evidence>
<sequence>MSSPTMVVPIFPDHPLDHPLPSLYELQARRCHLERLCSTIRKAKPEFRLYFEYLAAILLVDKQKIGSRGRLSTTAVSLYVVKDRLEFISPFCKHYMFHLDPKNFEDDNWQHAKPRLPEPQHPVNHELFNMDNIDEDIIRAAMYYSSCFKTDPDLDPVHPDQEQEDLCLERDGRKCVLTGESNVRIFHFIPITWNDTVDHNNATGMLKGASVEIADINLLNAPATICSANELGTSHKAWNMLCVNEDIYGYLVKGLCSFRFMNYETIGKGQALVNLQFYWMPKLPGRFNVDISKERFQAATEGLKLLQRFTTYYNQGCPTEFPESSEIGKKLKSGHSIDMTMSEQDAMKLESAVKVHWACILFTALCGGAGRAWNLTGMDLSNGSLDPRDHAFEGEDYEE</sequence>
<reference evidence="1 2" key="1">
    <citation type="submission" date="2016-06" db="EMBL/GenBank/DDBJ databases">
        <title>Living apart together: crosstalk between the core and supernumerary genomes in a fungal plant pathogen.</title>
        <authorList>
            <person name="Vanheule A."/>
            <person name="Audenaert K."/>
            <person name="Warris S."/>
            <person name="Van De Geest H."/>
            <person name="Schijlen E."/>
            <person name="Hofte M."/>
            <person name="De Saeger S."/>
            <person name="Haesaert G."/>
            <person name="Waalwijk C."/>
            <person name="Van Der Lee T."/>
        </authorList>
    </citation>
    <scope>NUCLEOTIDE SEQUENCE [LARGE SCALE GENOMIC DNA]</scope>
    <source>
        <strain evidence="1 2">2516</strain>
    </source>
</reference>
<dbReference type="AlphaFoldDB" id="A0A1B8B6G4"/>
<evidence type="ECO:0000313" key="1">
    <source>
        <dbReference type="EMBL" id="OBS28323.1"/>
    </source>
</evidence>
<evidence type="ECO:0000313" key="2">
    <source>
        <dbReference type="Proteomes" id="UP000091967"/>
    </source>
</evidence>
<dbReference type="Proteomes" id="UP000091967">
    <property type="component" value="Unassembled WGS sequence"/>
</dbReference>
<name>A0A1B8B6G4_FUSPO</name>
<gene>
    <name evidence="1" type="ORF">FPOA_02264</name>
</gene>